<dbReference type="InterPro" id="IPR023606">
    <property type="entry name" value="CoA-Trfase_III_dom_1_sf"/>
</dbReference>
<proteinExistence type="predicted"/>
<dbReference type="Gene3D" id="3.30.1540.10">
    <property type="entry name" value="formyl-coa transferase, domain 3"/>
    <property type="match status" value="1"/>
</dbReference>
<dbReference type="InterPro" id="IPR044855">
    <property type="entry name" value="CoA-Trfase_III_dom3_sf"/>
</dbReference>
<dbReference type="GO" id="GO:0008410">
    <property type="term" value="F:CoA-transferase activity"/>
    <property type="evidence" value="ECO:0007669"/>
    <property type="project" value="TreeGrafter"/>
</dbReference>
<reference evidence="2 3" key="1">
    <citation type="submission" date="2019-03" db="EMBL/GenBank/DDBJ databases">
        <title>Genomic Encyclopedia of Type Strains, Phase IV (KMG-IV): sequencing the most valuable type-strain genomes for metagenomic binning, comparative biology and taxonomic classification.</title>
        <authorList>
            <person name="Goeker M."/>
        </authorList>
    </citation>
    <scope>NUCLEOTIDE SEQUENCE [LARGE SCALE GENOMIC DNA]</scope>
    <source>
        <strain evidence="2 3">DSM 25903</strain>
    </source>
</reference>
<dbReference type="SUPFAM" id="SSF89796">
    <property type="entry name" value="CoA-transferase family III (CaiB/BaiF)"/>
    <property type="match status" value="1"/>
</dbReference>
<dbReference type="InterPro" id="IPR050483">
    <property type="entry name" value="CoA-transferase_III_domain"/>
</dbReference>
<dbReference type="PANTHER" id="PTHR48207">
    <property type="entry name" value="SUCCINATE--HYDROXYMETHYLGLUTARATE COA-TRANSFERASE"/>
    <property type="match status" value="1"/>
</dbReference>
<dbReference type="AlphaFoldDB" id="A0A4R7BS51"/>
<dbReference type="Gene3D" id="3.40.50.10540">
    <property type="entry name" value="Crotonobetainyl-coa:carnitine coa-transferase, domain 1"/>
    <property type="match status" value="1"/>
</dbReference>
<dbReference type="EMBL" id="SNZR01000016">
    <property type="protein sequence ID" value="TDR87295.1"/>
    <property type="molecule type" value="Genomic_DNA"/>
</dbReference>
<evidence type="ECO:0000313" key="2">
    <source>
        <dbReference type="EMBL" id="TDR87295.1"/>
    </source>
</evidence>
<evidence type="ECO:0000256" key="1">
    <source>
        <dbReference type="ARBA" id="ARBA00022679"/>
    </source>
</evidence>
<protein>
    <submittedName>
        <fullName evidence="2">Formyl-CoA transferase</fullName>
    </submittedName>
</protein>
<accession>A0A4R7BS51</accession>
<dbReference type="RefSeq" id="WP_133774100.1">
    <property type="nucleotide sequence ID" value="NZ_SNZR01000016.1"/>
</dbReference>
<comment type="caution">
    <text evidence="2">The sequence shown here is derived from an EMBL/GenBank/DDBJ whole genome shotgun (WGS) entry which is preliminary data.</text>
</comment>
<dbReference type="Proteomes" id="UP000295122">
    <property type="component" value="Unassembled WGS sequence"/>
</dbReference>
<name>A0A4R7BS51_9HYPH</name>
<keyword evidence="3" id="KW-1185">Reference proteome</keyword>
<sequence>MTQVVEGEGAASGRAAQGPLAGIKVVELGQLIAGPYAGRLLAEFGADVVKIEPPGIGDPLRTWRVMRDGTSLWWYLQARNKRSVTADLRTPEGQEIVRRLAGEADILIENFRPGAMEKWGLGFEALSAINPKLVMVRISGYGQTGPYSQRPGFGVIGEAMGGIRYTTGSPDRAPARTGISIGDTLSSLYGVMGALMSVIHVVKNGGKGQVVDVALTESVLSVMESLVPEYGVAGVIRERSGGALPGIVPTDAYPCSDGFVLIAGNGDSIFKRLMSTIGREDLAADPRLARNDGRAAAVDEIDGAIGAWTRTRTIAEVIDTMNDASVPGGRIYNAADIVADPHYRARGMVFDTALPDGTSMPVPGIAPKLSETPGVMRSLGPSLGAHTDEVLADLGYAQDEIATMRQRGIV</sequence>
<dbReference type="Pfam" id="PF02515">
    <property type="entry name" value="CoA_transf_3"/>
    <property type="match status" value="1"/>
</dbReference>
<keyword evidence="1 2" id="KW-0808">Transferase</keyword>
<dbReference type="InterPro" id="IPR003673">
    <property type="entry name" value="CoA-Trfase_fam_III"/>
</dbReference>
<organism evidence="2 3">
    <name type="scientific">Enterovirga rhinocerotis</name>
    <dbReference type="NCBI Taxonomy" id="1339210"/>
    <lineage>
        <taxon>Bacteria</taxon>
        <taxon>Pseudomonadati</taxon>
        <taxon>Pseudomonadota</taxon>
        <taxon>Alphaproteobacteria</taxon>
        <taxon>Hyphomicrobiales</taxon>
        <taxon>Methylobacteriaceae</taxon>
        <taxon>Enterovirga</taxon>
    </lineage>
</organism>
<gene>
    <name evidence="2" type="ORF">EV668_4376</name>
</gene>
<dbReference type="OrthoDB" id="9806585at2"/>
<evidence type="ECO:0000313" key="3">
    <source>
        <dbReference type="Proteomes" id="UP000295122"/>
    </source>
</evidence>
<dbReference type="PANTHER" id="PTHR48207:SF3">
    <property type="entry name" value="SUCCINATE--HYDROXYMETHYLGLUTARATE COA-TRANSFERASE"/>
    <property type="match status" value="1"/>
</dbReference>